<dbReference type="Pfam" id="PF00271">
    <property type="entry name" value="Helicase_C"/>
    <property type="match status" value="1"/>
</dbReference>
<dbReference type="GO" id="GO:0003676">
    <property type="term" value="F:nucleic acid binding"/>
    <property type="evidence" value="ECO:0007669"/>
    <property type="project" value="InterPro"/>
</dbReference>
<reference evidence="9 10" key="1">
    <citation type="submission" date="2020-07" db="EMBL/GenBank/DDBJ databases">
        <title>Comparative genomics of pyrophilous fungi reveals a link between fire events and developmental genes.</title>
        <authorList>
            <consortium name="DOE Joint Genome Institute"/>
            <person name="Steindorff A.S."/>
            <person name="Carver A."/>
            <person name="Calhoun S."/>
            <person name="Stillman K."/>
            <person name="Liu H."/>
            <person name="Lipzen A."/>
            <person name="Pangilinan J."/>
            <person name="Labutti K."/>
            <person name="Bruns T.D."/>
            <person name="Grigoriev I.V."/>
        </authorList>
    </citation>
    <scope>NUCLEOTIDE SEQUENCE [LARGE SCALE GENOMIC DNA]</scope>
    <source>
        <strain evidence="9 10">CBS 144469</strain>
    </source>
</reference>
<dbReference type="OrthoDB" id="10261556at2759"/>
<keyword evidence="10" id="KW-1185">Reference proteome</keyword>
<dbReference type="AlphaFoldDB" id="A0A8H6HIZ7"/>
<dbReference type="EMBL" id="JACGCI010000091">
    <property type="protein sequence ID" value="KAF6746611.1"/>
    <property type="molecule type" value="Genomic_DNA"/>
</dbReference>
<dbReference type="InterPro" id="IPR011545">
    <property type="entry name" value="DEAD/DEAH_box_helicase_dom"/>
</dbReference>
<dbReference type="Pfam" id="PF00270">
    <property type="entry name" value="DEAD"/>
    <property type="match status" value="1"/>
</dbReference>
<comment type="caution">
    <text evidence="9">The sequence shown here is derived from an EMBL/GenBank/DDBJ whole genome shotgun (WGS) entry which is preliminary data.</text>
</comment>
<organism evidence="9 10">
    <name type="scientific">Ephemerocybe angulata</name>
    <dbReference type="NCBI Taxonomy" id="980116"/>
    <lineage>
        <taxon>Eukaryota</taxon>
        <taxon>Fungi</taxon>
        <taxon>Dikarya</taxon>
        <taxon>Basidiomycota</taxon>
        <taxon>Agaricomycotina</taxon>
        <taxon>Agaricomycetes</taxon>
        <taxon>Agaricomycetidae</taxon>
        <taxon>Agaricales</taxon>
        <taxon>Agaricineae</taxon>
        <taxon>Psathyrellaceae</taxon>
        <taxon>Ephemerocybe</taxon>
    </lineage>
</organism>
<feature type="region of interest" description="Disordered" evidence="6">
    <location>
        <begin position="362"/>
        <end position="406"/>
    </location>
</feature>
<protein>
    <recommendedName>
        <fullName evidence="5">DNA 3'-5' helicase</fullName>
        <ecNumber evidence="5">5.6.2.4</ecNumber>
    </recommendedName>
</protein>
<keyword evidence="9" id="KW-0378">Hydrolase</keyword>
<sequence length="482" mass="54314">MSALRYTVPSIEHLREEVEKKFGYKPCLFQARDAIQQLERKKHCITIARTGLGKTLTFWIPLLFNGGGIKIIVTALNVLGAQNVKELEQLGIPGVNITGASATPAVYQDIAAGKYRVIIISPEKILEDVDFIKLWDNKNFTEWGKKFRPDYAGLEQLSWLVPEGLRFHVVTATMPESVLRDVKTTLRMKDEHTEIIQRSNDRPTIHILVEEMRYPANGMKDIERILRAHRWGESEDRPPPFMIFVNKRREAESGVERMWENMPAWLNSKVVWFHSGMSAKFREETIENFRTGEVWGGFYTDAGGMGLDLPCVELVIQYRYTDSLSTLVQRIGRGARAQGTEATAIYLVEPQHFDYRKEEALEKAAKDKGKGSRSKRKGGHLDGLPAPKKQKKASTATSACTIPGNQAPINASASDHGAPPATTQSAYAWPTCLPDRRSVSLEAYERLAMDLFINSRTRRACRRAVISDYFGNSNPGKPKAFD</sequence>
<evidence type="ECO:0000256" key="2">
    <source>
        <dbReference type="ARBA" id="ARBA00022741"/>
    </source>
</evidence>
<dbReference type="InterPro" id="IPR001650">
    <property type="entry name" value="Helicase_C-like"/>
</dbReference>
<dbReference type="PROSITE" id="PS51194">
    <property type="entry name" value="HELICASE_CTER"/>
    <property type="match status" value="1"/>
</dbReference>
<dbReference type="PROSITE" id="PS51192">
    <property type="entry name" value="HELICASE_ATP_BIND_1"/>
    <property type="match status" value="1"/>
</dbReference>
<evidence type="ECO:0000259" key="7">
    <source>
        <dbReference type="PROSITE" id="PS51192"/>
    </source>
</evidence>
<dbReference type="SMART" id="SM00487">
    <property type="entry name" value="DEXDc"/>
    <property type="match status" value="1"/>
</dbReference>
<dbReference type="SUPFAM" id="SSF52540">
    <property type="entry name" value="P-loop containing nucleoside triphosphate hydrolases"/>
    <property type="match status" value="1"/>
</dbReference>
<evidence type="ECO:0000256" key="5">
    <source>
        <dbReference type="ARBA" id="ARBA00034808"/>
    </source>
</evidence>
<keyword evidence="3" id="KW-0067">ATP-binding</keyword>
<evidence type="ECO:0000256" key="6">
    <source>
        <dbReference type="SAM" id="MobiDB-lite"/>
    </source>
</evidence>
<evidence type="ECO:0000256" key="3">
    <source>
        <dbReference type="ARBA" id="ARBA00022840"/>
    </source>
</evidence>
<dbReference type="Gene3D" id="3.40.50.300">
    <property type="entry name" value="P-loop containing nucleotide triphosphate hydrolases"/>
    <property type="match status" value="2"/>
</dbReference>
<dbReference type="GO" id="GO:0016787">
    <property type="term" value="F:hydrolase activity"/>
    <property type="evidence" value="ECO:0007669"/>
    <property type="project" value="UniProtKB-KW"/>
</dbReference>
<comment type="catalytic activity">
    <reaction evidence="4">
        <text>Couples ATP hydrolysis with the unwinding of duplex DNA by translocating in the 3'-5' direction.</text>
        <dbReference type="EC" id="5.6.2.4"/>
    </reaction>
</comment>
<dbReference type="GO" id="GO:0000724">
    <property type="term" value="P:double-strand break repair via homologous recombination"/>
    <property type="evidence" value="ECO:0007669"/>
    <property type="project" value="TreeGrafter"/>
</dbReference>
<dbReference type="GO" id="GO:0043138">
    <property type="term" value="F:3'-5' DNA helicase activity"/>
    <property type="evidence" value="ECO:0007669"/>
    <property type="project" value="UniProtKB-EC"/>
</dbReference>
<dbReference type="SMART" id="SM00490">
    <property type="entry name" value="HELICc"/>
    <property type="match status" value="1"/>
</dbReference>
<evidence type="ECO:0000256" key="1">
    <source>
        <dbReference type="ARBA" id="ARBA00005446"/>
    </source>
</evidence>
<dbReference type="PANTHER" id="PTHR13710">
    <property type="entry name" value="DNA HELICASE RECQ FAMILY MEMBER"/>
    <property type="match status" value="1"/>
</dbReference>
<keyword evidence="2" id="KW-0547">Nucleotide-binding</keyword>
<evidence type="ECO:0000313" key="9">
    <source>
        <dbReference type="EMBL" id="KAF6746611.1"/>
    </source>
</evidence>
<accession>A0A8H6HIZ7</accession>
<evidence type="ECO:0000259" key="8">
    <source>
        <dbReference type="PROSITE" id="PS51194"/>
    </source>
</evidence>
<dbReference type="PANTHER" id="PTHR13710:SF154">
    <property type="entry name" value="RECQ HELICASE, PUTATIVE (AFU_ORTHOLOGUE AFUA_6G14720)-RELATED"/>
    <property type="match status" value="1"/>
</dbReference>
<feature type="domain" description="Helicase ATP-binding" evidence="7">
    <location>
        <begin position="35"/>
        <end position="192"/>
    </location>
</feature>
<evidence type="ECO:0000256" key="4">
    <source>
        <dbReference type="ARBA" id="ARBA00034617"/>
    </source>
</evidence>
<name>A0A8H6HIZ7_9AGAR</name>
<dbReference type="InterPro" id="IPR027417">
    <property type="entry name" value="P-loop_NTPase"/>
</dbReference>
<comment type="similarity">
    <text evidence="1">Belongs to the helicase family. RecQ subfamily.</text>
</comment>
<feature type="domain" description="Helicase C-terminal" evidence="8">
    <location>
        <begin position="221"/>
        <end position="380"/>
    </location>
</feature>
<gene>
    <name evidence="9" type="ORF">DFP72DRAFT_823031</name>
</gene>
<dbReference type="GO" id="GO:0005737">
    <property type="term" value="C:cytoplasm"/>
    <property type="evidence" value="ECO:0007669"/>
    <property type="project" value="TreeGrafter"/>
</dbReference>
<dbReference type="GO" id="GO:0005524">
    <property type="term" value="F:ATP binding"/>
    <property type="evidence" value="ECO:0007669"/>
    <property type="project" value="UniProtKB-KW"/>
</dbReference>
<proteinExistence type="inferred from homology"/>
<evidence type="ECO:0000313" key="10">
    <source>
        <dbReference type="Proteomes" id="UP000521943"/>
    </source>
</evidence>
<dbReference type="Proteomes" id="UP000521943">
    <property type="component" value="Unassembled WGS sequence"/>
</dbReference>
<dbReference type="GO" id="GO:0009378">
    <property type="term" value="F:four-way junction helicase activity"/>
    <property type="evidence" value="ECO:0007669"/>
    <property type="project" value="TreeGrafter"/>
</dbReference>
<dbReference type="GO" id="GO:0005694">
    <property type="term" value="C:chromosome"/>
    <property type="evidence" value="ECO:0007669"/>
    <property type="project" value="TreeGrafter"/>
</dbReference>
<dbReference type="InterPro" id="IPR014001">
    <property type="entry name" value="Helicase_ATP-bd"/>
</dbReference>
<dbReference type="EC" id="5.6.2.4" evidence="5"/>